<evidence type="ECO:0000313" key="2">
    <source>
        <dbReference type="EMBL" id="GAA1675051.1"/>
    </source>
</evidence>
<protein>
    <recommendedName>
        <fullName evidence="1">Lantibiotic dehydratase N-terminal domain-containing protein</fullName>
    </recommendedName>
</protein>
<evidence type="ECO:0000313" key="3">
    <source>
        <dbReference type="Proteomes" id="UP001500618"/>
    </source>
</evidence>
<accession>A0ABP4ST42</accession>
<evidence type="ECO:0000259" key="1">
    <source>
        <dbReference type="Pfam" id="PF04738"/>
    </source>
</evidence>
<gene>
    <name evidence="2" type="ORF">GCM10009765_25430</name>
</gene>
<dbReference type="Proteomes" id="UP001500618">
    <property type="component" value="Unassembled WGS sequence"/>
</dbReference>
<feature type="domain" description="Lantibiotic dehydratase N-terminal" evidence="1">
    <location>
        <begin position="86"/>
        <end position="522"/>
    </location>
</feature>
<reference evidence="3" key="1">
    <citation type="journal article" date="2019" name="Int. J. Syst. Evol. Microbiol.">
        <title>The Global Catalogue of Microorganisms (GCM) 10K type strain sequencing project: providing services to taxonomists for standard genome sequencing and annotation.</title>
        <authorList>
            <consortium name="The Broad Institute Genomics Platform"/>
            <consortium name="The Broad Institute Genome Sequencing Center for Infectious Disease"/>
            <person name="Wu L."/>
            <person name="Ma J."/>
        </authorList>
    </citation>
    <scope>NUCLEOTIDE SEQUENCE [LARGE SCALE GENOMIC DNA]</scope>
    <source>
        <strain evidence="3">JCM 14718</strain>
    </source>
</reference>
<dbReference type="RefSeq" id="WP_344310079.1">
    <property type="nucleotide sequence ID" value="NZ_BAAANY010000009.1"/>
</dbReference>
<dbReference type="InterPro" id="IPR006827">
    <property type="entry name" value="Lant_deHydtase_N"/>
</dbReference>
<keyword evidence="3" id="KW-1185">Reference proteome</keyword>
<comment type="caution">
    <text evidence="2">The sequence shown here is derived from an EMBL/GenBank/DDBJ whole genome shotgun (WGS) entry which is preliminary data.</text>
</comment>
<dbReference type="Pfam" id="PF04738">
    <property type="entry name" value="Lant_dehydr_N"/>
    <property type="match status" value="1"/>
</dbReference>
<proteinExistence type="predicted"/>
<sequence length="770" mass="83600">MPRQEKQRSDSTAHLVPLPGTDWTVWRDAVLRTGGFPADGLIRLAAPEVATLADEALESGDYKAFFEAYERANLLSSAAISEIAGDPLFREAVAWQNPALVPILATVAADPAPTGNNRARHKRRARELMVARYWQRYCAKNETIGFFGPVTWGVVDPQAPAVRVSAGPSLTRSRETFLEYWALDRYCDQLAADPVVRPWLPVTIQSHLSFDENAAVVRHPDGPIELSTTEAALVARCDGRPAMHAAALDLVDDATEMLAVLDKLAQRGIVRWGVDMPYNPRAIQVLRATVEAIQEPVAAERARAGLDRLEAARDAVSEAAGDPDRLAAALAVLDSEFTAVTGAEPEHRAGQMYAGRKLCYEETVRDVDLVVGGPLLTALAGPMAVLLPAARWLSATVARTYDDALRDLFLELAGDAKELPLSQFWGPAQGLLTGSGRPADRVAVDFALKWATLFGLDTAGPGTRRIEIRSADLAAQVAELFPAERPGWPGGRIHSPDLQIAATSAQALARGEFSMVLGEMHAAWPTLDCAVFVDRHPDPESLYAAAAADIGPQIRPLYPTDWPRYTARIAPVLGRTDEQFAFAAAPGGDPARLLPITAFTLMEREGVVVAVGADGSSRPLADFFALLMGWLATDAFRLTSGGAYSPRVTLDRLVVGRETWRTTVGETGLGKVVGQQDQFLAGRRFRRRMGMPERVFVRLSSEIKPVYVDFTSPRYISSCCAMFRAAGDDVGVVFSEMLPEPDDAWLPDAAGRRYFSELRLQFRDPAAPAG</sequence>
<name>A0ABP4ST42_9ACTN</name>
<dbReference type="EMBL" id="BAAANY010000009">
    <property type="protein sequence ID" value="GAA1675051.1"/>
    <property type="molecule type" value="Genomic_DNA"/>
</dbReference>
<organism evidence="2 3">
    <name type="scientific">Fodinicola feengrottensis</name>
    <dbReference type="NCBI Taxonomy" id="435914"/>
    <lineage>
        <taxon>Bacteria</taxon>
        <taxon>Bacillati</taxon>
        <taxon>Actinomycetota</taxon>
        <taxon>Actinomycetes</taxon>
        <taxon>Mycobacteriales</taxon>
        <taxon>Fodinicola</taxon>
    </lineage>
</organism>